<proteinExistence type="predicted"/>
<evidence type="ECO:0008006" key="3">
    <source>
        <dbReference type="Google" id="ProtNLM"/>
    </source>
</evidence>
<dbReference type="EMBL" id="JANJYI010000004">
    <property type="protein sequence ID" value="KAK2651778.1"/>
    <property type="molecule type" value="Genomic_DNA"/>
</dbReference>
<dbReference type="Gene3D" id="3.30.70.100">
    <property type="match status" value="1"/>
</dbReference>
<sequence>MKHKAVIIIPAHSEKCRSEAMEIAVGASGVESMTIKGVDKNQIEVTGKIDFPEITILLRKKIGYAFLESVNPVASTGEEGGGDKKKGNENEAKMQVVWPSYLAALPIYHDVHHVARDHSKYRCFIM</sequence>
<reference evidence="1" key="1">
    <citation type="journal article" date="2023" name="Plant J.">
        <title>Genome sequences and population genomics provide insights into the demographic history, inbreeding, and mutation load of two 'living fossil' tree species of Dipteronia.</title>
        <authorList>
            <person name="Feng Y."/>
            <person name="Comes H.P."/>
            <person name="Chen J."/>
            <person name="Zhu S."/>
            <person name="Lu R."/>
            <person name="Zhang X."/>
            <person name="Li P."/>
            <person name="Qiu J."/>
            <person name="Olsen K.M."/>
            <person name="Qiu Y."/>
        </authorList>
    </citation>
    <scope>NUCLEOTIDE SEQUENCE</scope>
    <source>
        <strain evidence="1">KIB01</strain>
    </source>
</reference>
<keyword evidence="2" id="KW-1185">Reference proteome</keyword>
<dbReference type="AlphaFoldDB" id="A0AAE0CIE8"/>
<dbReference type="PANTHER" id="PTHR46371">
    <property type="entry name" value="OS04G0464100 PROTEIN"/>
    <property type="match status" value="1"/>
</dbReference>
<evidence type="ECO:0000313" key="2">
    <source>
        <dbReference type="Proteomes" id="UP001280121"/>
    </source>
</evidence>
<comment type="caution">
    <text evidence="1">The sequence shown here is derived from an EMBL/GenBank/DDBJ whole genome shotgun (WGS) entry which is preliminary data.</text>
</comment>
<dbReference type="InterPro" id="IPR044296">
    <property type="entry name" value="HIPP46"/>
</dbReference>
<dbReference type="Proteomes" id="UP001280121">
    <property type="component" value="Unassembled WGS sequence"/>
</dbReference>
<gene>
    <name evidence="1" type="ORF">Ddye_011634</name>
</gene>
<name>A0AAE0CIE8_9ROSI</name>
<evidence type="ECO:0000313" key="1">
    <source>
        <dbReference type="EMBL" id="KAK2651778.1"/>
    </source>
</evidence>
<organism evidence="1 2">
    <name type="scientific">Dipteronia dyeriana</name>
    <dbReference type="NCBI Taxonomy" id="168575"/>
    <lineage>
        <taxon>Eukaryota</taxon>
        <taxon>Viridiplantae</taxon>
        <taxon>Streptophyta</taxon>
        <taxon>Embryophyta</taxon>
        <taxon>Tracheophyta</taxon>
        <taxon>Spermatophyta</taxon>
        <taxon>Magnoliopsida</taxon>
        <taxon>eudicotyledons</taxon>
        <taxon>Gunneridae</taxon>
        <taxon>Pentapetalae</taxon>
        <taxon>rosids</taxon>
        <taxon>malvids</taxon>
        <taxon>Sapindales</taxon>
        <taxon>Sapindaceae</taxon>
        <taxon>Hippocastanoideae</taxon>
        <taxon>Acereae</taxon>
        <taxon>Dipteronia</taxon>
    </lineage>
</organism>
<protein>
    <recommendedName>
        <fullName evidence="3">HMA domain-containing protein</fullName>
    </recommendedName>
</protein>
<accession>A0AAE0CIE8</accession>